<sequence length="214" mass="22470">MRPYLGAALLWLACAALPGAAQEFPALYSVAGVAADDVLNIRSAPAASAEIIGTLAPDQAGVEVVAADGSGKWGLVNSGERSGWAALRYLTREPRDDWRRGQNQALKCFGTEPFWSLTLSETPNLSTPEGPDIPFTLLAREPGSNHSGKSGFHAVGRLDSEDPHIEPVSLTGTLTAQHCSDGMSDRTYGIAIDLLQLRGAGQLNVLSGCCSLAP</sequence>
<proteinExistence type="predicted"/>
<accession>A0A9Q9HKD4</accession>
<evidence type="ECO:0000256" key="1">
    <source>
        <dbReference type="SAM" id="SignalP"/>
    </source>
</evidence>
<reference evidence="3" key="1">
    <citation type="submission" date="2021-08" db="EMBL/GenBank/DDBJ databases">
        <authorList>
            <person name="Nwanade C."/>
            <person name="Wang M."/>
            <person name="Masoudi A."/>
            <person name="Yu Z."/>
            <person name="Liu J."/>
        </authorList>
    </citation>
    <scope>NUCLEOTIDE SEQUENCE</scope>
    <source>
        <strain evidence="3">S122</strain>
    </source>
</reference>
<gene>
    <name evidence="3" type="ORF">K3721_17320</name>
</gene>
<dbReference type="InterPro" id="IPR003646">
    <property type="entry name" value="SH3-like_bac-type"/>
</dbReference>
<dbReference type="AlphaFoldDB" id="A0A9Q9HKD4"/>
<feature type="chain" id="PRO_5040347883" evidence="1">
    <location>
        <begin position="21"/>
        <end position="214"/>
    </location>
</feature>
<dbReference type="KEGG" id="lcae:K3721_17320"/>
<feature type="signal peptide" evidence="1">
    <location>
        <begin position="1"/>
        <end position="20"/>
    </location>
</feature>
<evidence type="ECO:0000313" key="3">
    <source>
        <dbReference type="EMBL" id="UWQ53715.1"/>
    </source>
</evidence>
<dbReference type="Pfam" id="PF08239">
    <property type="entry name" value="SH3_3"/>
    <property type="match status" value="1"/>
</dbReference>
<keyword evidence="1" id="KW-0732">Signal</keyword>
<protein>
    <submittedName>
        <fullName evidence="3">SH3 domain-containing protein</fullName>
    </submittedName>
</protein>
<organism evidence="3 4">
    <name type="scientific">Leisingera caerulea</name>
    <name type="common">Phaeobacter caeruleus</name>
    <dbReference type="NCBI Taxonomy" id="506591"/>
    <lineage>
        <taxon>Bacteria</taxon>
        <taxon>Pseudomonadati</taxon>
        <taxon>Pseudomonadota</taxon>
        <taxon>Alphaproteobacteria</taxon>
        <taxon>Rhodobacterales</taxon>
        <taxon>Roseobacteraceae</taxon>
        <taxon>Leisingera</taxon>
    </lineage>
</organism>
<name>A0A9Q9HKD4_LEICA</name>
<evidence type="ECO:0000313" key="4">
    <source>
        <dbReference type="Proteomes" id="UP001058713"/>
    </source>
</evidence>
<evidence type="ECO:0000259" key="2">
    <source>
        <dbReference type="Pfam" id="PF08239"/>
    </source>
</evidence>
<dbReference type="Gene3D" id="2.30.30.40">
    <property type="entry name" value="SH3 Domains"/>
    <property type="match status" value="1"/>
</dbReference>
<dbReference type="RefSeq" id="WP_259971256.1">
    <property type="nucleotide sequence ID" value="NZ_CP081070.1"/>
</dbReference>
<feature type="domain" description="SH3b" evidence="2">
    <location>
        <begin position="37"/>
        <end position="90"/>
    </location>
</feature>
<dbReference type="Proteomes" id="UP001058713">
    <property type="component" value="Chromosome"/>
</dbReference>
<dbReference type="EMBL" id="CP081070">
    <property type="protein sequence ID" value="UWQ53715.1"/>
    <property type="molecule type" value="Genomic_DNA"/>
</dbReference>